<dbReference type="InterPro" id="IPR011635">
    <property type="entry name" value="CARDB"/>
</dbReference>
<dbReference type="Gene3D" id="2.60.40.10">
    <property type="entry name" value="Immunoglobulins"/>
    <property type="match status" value="1"/>
</dbReference>
<gene>
    <name evidence="2" type="ORF">ENJ12_08760</name>
</gene>
<dbReference type="AlphaFoldDB" id="A0A831RZ39"/>
<name>A0A831RZ39_9GAMM</name>
<proteinExistence type="predicted"/>
<reference evidence="2" key="1">
    <citation type="journal article" date="2020" name="mSystems">
        <title>Genome- and Community-Level Interaction Insights into Carbon Utilization and Element Cycling Functions of Hydrothermarchaeota in Hydrothermal Sediment.</title>
        <authorList>
            <person name="Zhou Z."/>
            <person name="Liu Y."/>
            <person name="Xu W."/>
            <person name="Pan J."/>
            <person name="Luo Z.H."/>
            <person name="Li M."/>
        </authorList>
    </citation>
    <scope>NUCLEOTIDE SEQUENCE [LARGE SCALE GENOMIC DNA]</scope>
    <source>
        <strain evidence="2">HyVt-458</strain>
    </source>
</reference>
<dbReference type="SUPFAM" id="SSF55486">
    <property type="entry name" value="Metalloproteases ('zincins'), catalytic domain"/>
    <property type="match status" value="1"/>
</dbReference>
<dbReference type="InterPro" id="IPR013783">
    <property type="entry name" value="Ig-like_fold"/>
</dbReference>
<sequence>MRMSPYFFRMKADIISNLNPVPDKSQNMHLIRSVLTTVLFLTFSATTVASEFLFDLSEGNHQQTATTAEQLTYGKWPVQLTDGIENRLETGKTLSLALPGNRYIDSKIQGSIAQAGLLRNKAADETRIATLEKGQGTVEIYLRKGKIAAMLVLDMENDKAYKAEFDLSGAGLLVEQDPDQFYCVRYPAVSPATQDAAPDIAETAPTPDLDTLKHLQSKPGVTNILYINYWGGSYTSPAWNDGNTINYTPFSQDADTASFSDKERHDMWLGWAEAAEDYAPFNINVTTDAALYAATPEKQRVQLIATTTCDWYKNCGAGGVAYVDVFGWGDTYGTGWVWNEWSSSLGMTLSHESGHQMGLSHDGNPDRTYEGGHGDWGPIMGGPFGKSYVQWSKGEYPGANEKEDDLAIIRDAIGEISDEAGDNPGSAMKLSLPVIEQKGVLRPEGLGKDIDVYSFYLPASATVNIRIGPPLGILGEKMGTSLSLKAQLISASGALITSLAPSSPPSSNILQETLPLASGHYDLVLEPLSYDPDWNTGFGEYGNGGYYSFTIEKQRGPDLVATSKTTARQLISAGQDITLVSTVANLGDAEAAGTTLRYFIAESPNVTQNNPEAPETQQVASLAPAASVEVTQSLSVSQNLSNGHHWIASCVDPVSGESQTGNNCSKGVEIVVASGTCDNAELIIDQQVFSSYHFLKSPTAITLTDSQVIKNGELYIESPDVQIGQEGTSFSVESGSIFSITSAVPDCP</sequence>
<evidence type="ECO:0000313" key="2">
    <source>
        <dbReference type="EMBL" id="HEC06928.1"/>
    </source>
</evidence>
<dbReference type="GO" id="GO:0008237">
    <property type="term" value="F:metallopeptidase activity"/>
    <property type="evidence" value="ECO:0007669"/>
    <property type="project" value="InterPro"/>
</dbReference>
<comment type="caution">
    <text evidence="2">The sequence shown here is derived from an EMBL/GenBank/DDBJ whole genome shotgun (WGS) entry which is preliminary data.</text>
</comment>
<feature type="domain" description="CARDB" evidence="1">
    <location>
        <begin position="557"/>
        <end position="664"/>
    </location>
</feature>
<protein>
    <recommendedName>
        <fullName evidence="1">CARDB domain-containing protein</fullName>
    </recommendedName>
</protein>
<dbReference type="Proteomes" id="UP000886339">
    <property type="component" value="Unassembled WGS sequence"/>
</dbReference>
<organism evidence="2">
    <name type="scientific">Thiolapillus brandeum</name>
    <dbReference type="NCBI Taxonomy" id="1076588"/>
    <lineage>
        <taxon>Bacteria</taxon>
        <taxon>Pseudomonadati</taxon>
        <taxon>Pseudomonadota</taxon>
        <taxon>Gammaproteobacteria</taxon>
        <taxon>Chromatiales</taxon>
        <taxon>Sedimenticolaceae</taxon>
        <taxon>Thiolapillus</taxon>
    </lineage>
</organism>
<dbReference type="InterPro" id="IPR024079">
    <property type="entry name" value="MetalloPept_cat_dom_sf"/>
</dbReference>
<evidence type="ECO:0000259" key="1">
    <source>
        <dbReference type="Pfam" id="PF07705"/>
    </source>
</evidence>
<accession>A0A831RZ39</accession>
<dbReference type="EMBL" id="DRLF01000304">
    <property type="protein sequence ID" value="HEC06928.1"/>
    <property type="molecule type" value="Genomic_DNA"/>
</dbReference>
<dbReference type="Gene3D" id="3.40.390.10">
    <property type="entry name" value="Collagenase (Catalytic Domain)"/>
    <property type="match status" value="1"/>
</dbReference>
<dbReference type="Pfam" id="PF07705">
    <property type="entry name" value="CARDB"/>
    <property type="match status" value="1"/>
</dbReference>